<reference evidence="1 2" key="1">
    <citation type="submission" date="2018-03" db="EMBL/GenBank/DDBJ databases">
        <title>Arenimonas caeni sp. nov., isolated from activated sludge.</title>
        <authorList>
            <person name="Liu H."/>
        </authorList>
    </citation>
    <scope>NUCLEOTIDE SEQUENCE [LARGE SCALE GENOMIC DNA]</scope>
    <source>
        <strain evidence="2">z29</strain>
    </source>
</reference>
<sequence length="178" mass="19491">MNTIRRQLLVLGACLGLAACASIPLGTLWKLRGFDEQTLERLEPTDLRAAVALKPEADVLPDSVRLALELQRRDRPPERHAFGLEPGTGPGPLDRRLRYSVWQLDQAGLKALASVQRTMRAARAADEDAYTGATFSVNFRPDLGDAPPAALQVSVQLMLAPEDGWMLLIDEANIPVSR</sequence>
<keyword evidence="2" id="KW-1185">Reference proteome</keyword>
<evidence type="ECO:0000313" key="1">
    <source>
        <dbReference type="EMBL" id="PRH82391.1"/>
    </source>
</evidence>
<dbReference type="Proteomes" id="UP000241736">
    <property type="component" value="Unassembled WGS sequence"/>
</dbReference>
<accession>A0A2P6M8T3</accession>
<evidence type="ECO:0000313" key="2">
    <source>
        <dbReference type="Proteomes" id="UP000241736"/>
    </source>
</evidence>
<dbReference type="OrthoDB" id="5966321at2"/>
<proteinExistence type="predicted"/>
<dbReference type="EMBL" id="PVLF01000010">
    <property type="protein sequence ID" value="PRH82391.1"/>
    <property type="molecule type" value="Genomic_DNA"/>
</dbReference>
<comment type="caution">
    <text evidence="1">The sequence shown here is derived from an EMBL/GenBank/DDBJ whole genome shotgun (WGS) entry which is preliminary data.</text>
</comment>
<organism evidence="1 2">
    <name type="scientific">Arenimonas caeni</name>
    <dbReference type="NCBI Taxonomy" id="2058085"/>
    <lineage>
        <taxon>Bacteria</taxon>
        <taxon>Pseudomonadati</taxon>
        <taxon>Pseudomonadota</taxon>
        <taxon>Gammaproteobacteria</taxon>
        <taxon>Lysobacterales</taxon>
        <taxon>Lysobacteraceae</taxon>
        <taxon>Arenimonas</taxon>
    </lineage>
</organism>
<dbReference type="PROSITE" id="PS51257">
    <property type="entry name" value="PROKAR_LIPOPROTEIN"/>
    <property type="match status" value="1"/>
</dbReference>
<gene>
    <name evidence="1" type="ORF">C6N40_07690</name>
</gene>
<dbReference type="AlphaFoldDB" id="A0A2P6M8T3"/>
<dbReference type="RefSeq" id="WP_106990434.1">
    <property type="nucleotide sequence ID" value="NZ_KZ679089.1"/>
</dbReference>
<protein>
    <submittedName>
        <fullName evidence="1">Uncharacterized protein</fullName>
    </submittedName>
</protein>
<name>A0A2P6M8T3_9GAMM</name>